<proteinExistence type="predicted"/>
<sequence length="129" mass="14813">MKGSKTEMVCSCNEDGGEDFKEKNVNEVYRKKTAGEAKEMEGADNRNSARERKKNNGRIEENRARPQKSFGKIYNYLSWKMAVALTIKTLEIILITTAQEHKVLIKIGKSKKKNPIKNQIIINYEESVF</sequence>
<feature type="compositionally biased region" description="Basic and acidic residues" evidence="1">
    <location>
        <begin position="18"/>
        <end position="50"/>
    </location>
</feature>
<organism evidence="2">
    <name type="scientific">Timema californicum</name>
    <name type="common">California timema</name>
    <name type="synonym">Walking stick</name>
    <dbReference type="NCBI Taxonomy" id="61474"/>
    <lineage>
        <taxon>Eukaryota</taxon>
        <taxon>Metazoa</taxon>
        <taxon>Ecdysozoa</taxon>
        <taxon>Arthropoda</taxon>
        <taxon>Hexapoda</taxon>
        <taxon>Insecta</taxon>
        <taxon>Pterygota</taxon>
        <taxon>Neoptera</taxon>
        <taxon>Polyneoptera</taxon>
        <taxon>Phasmatodea</taxon>
        <taxon>Timematodea</taxon>
        <taxon>Timematoidea</taxon>
        <taxon>Timematidae</taxon>
        <taxon>Timema</taxon>
    </lineage>
</organism>
<dbReference type="AlphaFoldDB" id="A0A7R9P869"/>
<evidence type="ECO:0000313" key="2">
    <source>
        <dbReference type="EMBL" id="CAD7573593.1"/>
    </source>
</evidence>
<reference evidence="2" key="1">
    <citation type="submission" date="2020-11" db="EMBL/GenBank/DDBJ databases">
        <authorList>
            <person name="Tran Van P."/>
        </authorList>
    </citation>
    <scope>NUCLEOTIDE SEQUENCE</scope>
</reference>
<name>A0A7R9P869_TIMCA</name>
<accession>A0A7R9P869</accession>
<gene>
    <name evidence="2" type="ORF">TCMB3V08_LOCUS6227</name>
</gene>
<feature type="region of interest" description="Disordered" evidence="1">
    <location>
        <begin position="1"/>
        <end position="64"/>
    </location>
</feature>
<evidence type="ECO:0000256" key="1">
    <source>
        <dbReference type="SAM" id="MobiDB-lite"/>
    </source>
</evidence>
<protein>
    <submittedName>
        <fullName evidence="2">(California timema) hypothetical protein</fullName>
    </submittedName>
</protein>
<dbReference type="EMBL" id="OE181712">
    <property type="protein sequence ID" value="CAD7573593.1"/>
    <property type="molecule type" value="Genomic_DNA"/>
</dbReference>